<feature type="non-terminal residue" evidence="1">
    <location>
        <position position="50"/>
    </location>
</feature>
<protein>
    <submittedName>
        <fullName evidence="1">Uncharacterized protein</fullName>
    </submittedName>
</protein>
<name>A0AA38G1M8_TAXCH</name>
<dbReference type="Proteomes" id="UP000824469">
    <property type="component" value="Unassembled WGS sequence"/>
</dbReference>
<sequence length="50" mass="5459">MDDAADQLKQLMMNIVDMNTVVESNMSILAEINKLPGDILVVEQIVPDGS</sequence>
<comment type="caution">
    <text evidence="1">The sequence shown here is derived from an EMBL/GenBank/DDBJ whole genome shotgun (WGS) entry which is preliminary data.</text>
</comment>
<reference evidence="1 2" key="1">
    <citation type="journal article" date="2021" name="Nat. Plants">
        <title>The Taxus genome provides insights into paclitaxel biosynthesis.</title>
        <authorList>
            <person name="Xiong X."/>
            <person name="Gou J."/>
            <person name="Liao Q."/>
            <person name="Li Y."/>
            <person name="Zhou Q."/>
            <person name="Bi G."/>
            <person name="Li C."/>
            <person name="Du R."/>
            <person name="Wang X."/>
            <person name="Sun T."/>
            <person name="Guo L."/>
            <person name="Liang H."/>
            <person name="Lu P."/>
            <person name="Wu Y."/>
            <person name="Zhang Z."/>
            <person name="Ro D.K."/>
            <person name="Shang Y."/>
            <person name="Huang S."/>
            <person name="Yan J."/>
        </authorList>
    </citation>
    <scope>NUCLEOTIDE SEQUENCE [LARGE SCALE GENOMIC DNA]</scope>
    <source>
        <strain evidence="1">Ta-2019</strain>
    </source>
</reference>
<dbReference type="EMBL" id="JAHRHJ020000006">
    <property type="protein sequence ID" value="KAH9313304.1"/>
    <property type="molecule type" value="Genomic_DNA"/>
</dbReference>
<organism evidence="1 2">
    <name type="scientific">Taxus chinensis</name>
    <name type="common">Chinese yew</name>
    <name type="synonym">Taxus wallichiana var. chinensis</name>
    <dbReference type="NCBI Taxonomy" id="29808"/>
    <lineage>
        <taxon>Eukaryota</taxon>
        <taxon>Viridiplantae</taxon>
        <taxon>Streptophyta</taxon>
        <taxon>Embryophyta</taxon>
        <taxon>Tracheophyta</taxon>
        <taxon>Spermatophyta</taxon>
        <taxon>Pinopsida</taxon>
        <taxon>Pinidae</taxon>
        <taxon>Conifers II</taxon>
        <taxon>Cupressales</taxon>
        <taxon>Taxaceae</taxon>
        <taxon>Taxus</taxon>
    </lineage>
</organism>
<keyword evidence="2" id="KW-1185">Reference proteome</keyword>
<gene>
    <name evidence="1" type="ORF">KI387_028339</name>
</gene>
<evidence type="ECO:0000313" key="2">
    <source>
        <dbReference type="Proteomes" id="UP000824469"/>
    </source>
</evidence>
<accession>A0AA38G1M8</accession>
<dbReference type="AlphaFoldDB" id="A0AA38G1M8"/>
<proteinExistence type="predicted"/>
<evidence type="ECO:0000313" key="1">
    <source>
        <dbReference type="EMBL" id="KAH9313304.1"/>
    </source>
</evidence>